<dbReference type="Proteomes" id="UP000321440">
    <property type="component" value="Unassembled WGS sequence"/>
</dbReference>
<evidence type="ECO:0000259" key="3">
    <source>
        <dbReference type="PROSITE" id="PS50995"/>
    </source>
</evidence>
<dbReference type="InterPro" id="IPR036390">
    <property type="entry name" value="WH_DNA-bd_sf"/>
</dbReference>
<gene>
    <name evidence="4" type="primary">ysmB</name>
    <name evidence="4" type="ORF">AHA02nite_16150</name>
</gene>
<sequence length="159" mass="18887">MHSTIDLKVIAELEKDVRYISHMVKQRGREILNHYPITPPQFIALQWLLDSGDLTIGELSKKMYLAFSTTTDLVDRMEKNELIERVRDPKDRRVVRIHLLDKGKEIIDEVIEKRQEYLQEVLKTYSPEEVEKLRSSMTQLYNEMKEHEEAQEKDSKKES</sequence>
<feature type="coiled-coil region" evidence="2">
    <location>
        <begin position="100"/>
        <end position="150"/>
    </location>
</feature>
<dbReference type="PRINTS" id="PR00598">
    <property type="entry name" value="HTHMARR"/>
</dbReference>
<keyword evidence="2" id="KW-0175">Coiled coil</keyword>
<evidence type="ECO:0000313" key="4">
    <source>
        <dbReference type="EMBL" id="GEN45839.1"/>
    </source>
</evidence>
<proteinExistence type="predicted"/>
<evidence type="ECO:0000256" key="2">
    <source>
        <dbReference type="SAM" id="Coils"/>
    </source>
</evidence>
<evidence type="ECO:0000256" key="1">
    <source>
        <dbReference type="ARBA" id="ARBA00023125"/>
    </source>
</evidence>
<dbReference type="EMBL" id="BJYA01000011">
    <property type="protein sequence ID" value="GEN45839.1"/>
    <property type="molecule type" value="Genomic_DNA"/>
</dbReference>
<accession>A0A511W425</accession>
<dbReference type="Pfam" id="PF01047">
    <property type="entry name" value="MarR"/>
    <property type="match status" value="1"/>
</dbReference>
<dbReference type="PANTHER" id="PTHR33164">
    <property type="entry name" value="TRANSCRIPTIONAL REGULATOR, MARR FAMILY"/>
    <property type="match status" value="1"/>
</dbReference>
<dbReference type="Gene3D" id="1.10.10.10">
    <property type="entry name" value="Winged helix-like DNA-binding domain superfamily/Winged helix DNA-binding domain"/>
    <property type="match status" value="1"/>
</dbReference>
<dbReference type="InterPro" id="IPR039422">
    <property type="entry name" value="MarR/SlyA-like"/>
</dbReference>
<dbReference type="SMART" id="SM00347">
    <property type="entry name" value="HTH_MARR"/>
    <property type="match status" value="1"/>
</dbReference>
<dbReference type="GO" id="GO:0003677">
    <property type="term" value="F:DNA binding"/>
    <property type="evidence" value="ECO:0007669"/>
    <property type="project" value="UniProtKB-KW"/>
</dbReference>
<dbReference type="SUPFAM" id="SSF46785">
    <property type="entry name" value="Winged helix' DNA-binding domain"/>
    <property type="match status" value="1"/>
</dbReference>
<feature type="domain" description="HTH marR-type" evidence="3">
    <location>
        <begin position="10"/>
        <end position="142"/>
    </location>
</feature>
<reference evidence="4 5" key="1">
    <citation type="submission" date="2019-07" db="EMBL/GenBank/DDBJ databases">
        <title>Whole genome shotgun sequence of Alkalibacillus haloalkaliphilus NBRC 103110.</title>
        <authorList>
            <person name="Hosoyama A."/>
            <person name="Uohara A."/>
            <person name="Ohji S."/>
            <person name="Ichikawa N."/>
        </authorList>
    </citation>
    <scope>NUCLEOTIDE SEQUENCE [LARGE SCALE GENOMIC DNA]</scope>
    <source>
        <strain evidence="4 5">NBRC 103110</strain>
    </source>
</reference>
<keyword evidence="1" id="KW-0238">DNA-binding</keyword>
<name>A0A511W425_9BACI</name>
<dbReference type="GO" id="GO:0003700">
    <property type="term" value="F:DNA-binding transcription factor activity"/>
    <property type="evidence" value="ECO:0007669"/>
    <property type="project" value="InterPro"/>
</dbReference>
<dbReference type="InterPro" id="IPR000835">
    <property type="entry name" value="HTH_MarR-typ"/>
</dbReference>
<dbReference type="OrthoDB" id="9790052at2"/>
<comment type="caution">
    <text evidence="4">The sequence shown here is derived from an EMBL/GenBank/DDBJ whole genome shotgun (WGS) entry which is preliminary data.</text>
</comment>
<protein>
    <submittedName>
        <fullName evidence="4">Putative HTH-type transcriptional regulator YsmB</fullName>
    </submittedName>
</protein>
<dbReference type="InterPro" id="IPR036388">
    <property type="entry name" value="WH-like_DNA-bd_sf"/>
</dbReference>
<dbReference type="PROSITE" id="PS50995">
    <property type="entry name" value="HTH_MARR_2"/>
    <property type="match status" value="1"/>
</dbReference>
<organism evidence="4 5">
    <name type="scientific">Alkalibacillus haloalkaliphilus</name>
    <dbReference type="NCBI Taxonomy" id="94136"/>
    <lineage>
        <taxon>Bacteria</taxon>
        <taxon>Bacillati</taxon>
        <taxon>Bacillota</taxon>
        <taxon>Bacilli</taxon>
        <taxon>Bacillales</taxon>
        <taxon>Bacillaceae</taxon>
        <taxon>Alkalibacillus</taxon>
    </lineage>
</organism>
<dbReference type="PANTHER" id="PTHR33164:SF99">
    <property type="entry name" value="MARR FAMILY REGULATORY PROTEIN"/>
    <property type="match status" value="1"/>
</dbReference>
<keyword evidence="5" id="KW-1185">Reference proteome</keyword>
<evidence type="ECO:0000313" key="5">
    <source>
        <dbReference type="Proteomes" id="UP000321440"/>
    </source>
</evidence>
<dbReference type="GO" id="GO:0006950">
    <property type="term" value="P:response to stress"/>
    <property type="evidence" value="ECO:0007669"/>
    <property type="project" value="TreeGrafter"/>
</dbReference>
<dbReference type="RefSeq" id="WP_146816126.1">
    <property type="nucleotide sequence ID" value="NZ_BJYA01000011.1"/>
</dbReference>
<dbReference type="AlphaFoldDB" id="A0A511W425"/>